<dbReference type="PROSITE" id="PS51225">
    <property type="entry name" value="MARVEL"/>
    <property type="match status" value="1"/>
</dbReference>
<keyword evidence="5 7" id="KW-0472">Membrane</keyword>
<feature type="transmembrane region" description="Helical" evidence="8">
    <location>
        <begin position="125"/>
        <end position="146"/>
    </location>
</feature>
<dbReference type="PANTHER" id="PTHR10306">
    <property type="entry name" value="SYNAPTOPHYSIN"/>
    <property type="match status" value="1"/>
</dbReference>
<dbReference type="InterPro" id="IPR008253">
    <property type="entry name" value="Marvel"/>
</dbReference>
<reference evidence="10" key="1">
    <citation type="submission" date="2019-07" db="EMBL/GenBank/DDBJ databases">
        <title>Annotation for the trematode Paragonimus miyazaki's.</title>
        <authorList>
            <person name="Choi Y.-J."/>
        </authorList>
    </citation>
    <scope>NUCLEOTIDE SEQUENCE</scope>
    <source>
        <strain evidence="10">Japan</strain>
    </source>
</reference>
<sequence length="232" mass="25810">MFQSSCNFDVLKEPRGFIKFIQIFLAICAFATTCDFSTDVKVAIVCSVNDTKFEESYHVFYFFRINDFTVPICNSQKRTNLFGDFSSSAQFFVFTGVSVFLYCIGVLILYVVCSETYSNSDRASKADFIASVLIAVLWFIASAAWADGVQQLKTYTDPLNIIAQVQGADRQKSKPLTLPTYGGVNASLIFGFANIALWASSLWFIWKETSWSKRNDSLVETSNVSGADGSSI</sequence>
<dbReference type="InterPro" id="IPR001285">
    <property type="entry name" value="Synaptophysin/porin"/>
</dbReference>
<dbReference type="PANTHER" id="PTHR10306:SF17">
    <property type="entry name" value="MARVEL DOMAIN-CONTAINING PROTEIN"/>
    <property type="match status" value="1"/>
</dbReference>
<evidence type="ECO:0000256" key="6">
    <source>
        <dbReference type="ARBA" id="ARBA00023180"/>
    </source>
</evidence>
<evidence type="ECO:0000313" key="10">
    <source>
        <dbReference type="EMBL" id="KAF7255994.1"/>
    </source>
</evidence>
<evidence type="ECO:0000256" key="5">
    <source>
        <dbReference type="ARBA" id="ARBA00023136"/>
    </source>
</evidence>
<evidence type="ECO:0000256" key="1">
    <source>
        <dbReference type="ARBA" id="ARBA00004141"/>
    </source>
</evidence>
<comment type="subcellular location">
    <subcellularLocation>
        <location evidence="1">Membrane</location>
        <topology evidence="1">Multi-pass membrane protein</topology>
    </subcellularLocation>
</comment>
<keyword evidence="4 8" id="KW-1133">Transmembrane helix</keyword>
<evidence type="ECO:0000256" key="2">
    <source>
        <dbReference type="ARBA" id="ARBA00006476"/>
    </source>
</evidence>
<feature type="transmembrane region" description="Helical" evidence="8">
    <location>
        <begin position="91"/>
        <end position="113"/>
    </location>
</feature>
<evidence type="ECO:0000313" key="11">
    <source>
        <dbReference type="Proteomes" id="UP000822476"/>
    </source>
</evidence>
<dbReference type="EMBL" id="JTDE01003497">
    <property type="protein sequence ID" value="KAF7255994.1"/>
    <property type="molecule type" value="Genomic_DNA"/>
</dbReference>
<dbReference type="AlphaFoldDB" id="A0A8S9YMI6"/>
<proteinExistence type="inferred from homology"/>
<keyword evidence="3 7" id="KW-0812">Transmembrane</keyword>
<comment type="similarity">
    <text evidence="2">Belongs to the synaptophysin/synaptobrevin family.</text>
</comment>
<evidence type="ECO:0000256" key="3">
    <source>
        <dbReference type="ARBA" id="ARBA00022692"/>
    </source>
</evidence>
<protein>
    <recommendedName>
        <fullName evidence="9">MARVEL domain-containing protein</fullName>
    </recommendedName>
</protein>
<evidence type="ECO:0000259" key="9">
    <source>
        <dbReference type="PROSITE" id="PS51225"/>
    </source>
</evidence>
<dbReference type="OrthoDB" id="10006326at2759"/>
<organism evidence="10 11">
    <name type="scientific">Paragonimus skrjabini miyazakii</name>
    <dbReference type="NCBI Taxonomy" id="59628"/>
    <lineage>
        <taxon>Eukaryota</taxon>
        <taxon>Metazoa</taxon>
        <taxon>Spiralia</taxon>
        <taxon>Lophotrochozoa</taxon>
        <taxon>Platyhelminthes</taxon>
        <taxon>Trematoda</taxon>
        <taxon>Digenea</taxon>
        <taxon>Plagiorchiida</taxon>
        <taxon>Troglotremata</taxon>
        <taxon>Troglotrematidae</taxon>
        <taxon>Paragonimus</taxon>
    </lineage>
</organism>
<gene>
    <name evidence="10" type="ORF">EG68_06841</name>
</gene>
<comment type="caution">
    <text evidence="10">The sequence shown here is derived from an EMBL/GenBank/DDBJ whole genome shotgun (WGS) entry which is preliminary data.</text>
</comment>
<evidence type="ECO:0000256" key="7">
    <source>
        <dbReference type="PROSITE-ProRule" id="PRU00581"/>
    </source>
</evidence>
<dbReference type="Pfam" id="PF01284">
    <property type="entry name" value="MARVEL"/>
    <property type="match status" value="1"/>
</dbReference>
<feature type="domain" description="MARVEL" evidence="9">
    <location>
        <begin position="10"/>
        <end position="210"/>
    </location>
</feature>
<evidence type="ECO:0000256" key="8">
    <source>
        <dbReference type="SAM" id="Phobius"/>
    </source>
</evidence>
<keyword evidence="11" id="KW-1185">Reference proteome</keyword>
<accession>A0A8S9YMI6</accession>
<feature type="transmembrane region" description="Helical" evidence="8">
    <location>
        <begin position="186"/>
        <end position="206"/>
    </location>
</feature>
<name>A0A8S9YMI6_9TREM</name>
<dbReference type="Proteomes" id="UP000822476">
    <property type="component" value="Unassembled WGS sequence"/>
</dbReference>
<keyword evidence="6" id="KW-0325">Glycoprotein</keyword>
<evidence type="ECO:0000256" key="4">
    <source>
        <dbReference type="ARBA" id="ARBA00022989"/>
    </source>
</evidence>
<dbReference type="GO" id="GO:0030672">
    <property type="term" value="C:synaptic vesicle membrane"/>
    <property type="evidence" value="ECO:0007669"/>
    <property type="project" value="TreeGrafter"/>
</dbReference>
<dbReference type="PRINTS" id="PR00220">
    <property type="entry name" value="SYNAPTOPHYSN"/>
</dbReference>